<dbReference type="EMBL" id="JABSTQ010009341">
    <property type="protein sequence ID" value="KAG0430240.1"/>
    <property type="molecule type" value="Genomic_DNA"/>
</dbReference>
<reference evidence="1 2" key="1">
    <citation type="journal article" date="2020" name="Cell">
        <title>Large-Scale Comparative Analyses of Tick Genomes Elucidate Their Genetic Diversity and Vector Capacities.</title>
        <authorList>
            <consortium name="Tick Genome and Microbiome Consortium (TIGMIC)"/>
            <person name="Jia N."/>
            <person name="Wang J."/>
            <person name="Shi W."/>
            <person name="Du L."/>
            <person name="Sun Y."/>
            <person name="Zhan W."/>
            <person name="Jiang J.F."/>
            <person name="Wang Q."/>
            <person name="Zhang B."/>
            <person name="Ji P."/>
            <person name="Bell-Sakyi L."/>
            <person name="Cui X.M."/>
            <person name="Yuan T.T."/>
            <person name="Jiang B.G."/>
            <person name="Yang W.F."/>
            <person name="Lam T.T."/>
            <person name="Chang Q.C."/>
            <person name="Ding S.J."/>
            <person name="Wang X.J."/>
            <person name="Zhu J.G."/>
            <person name="Ruan X.D."/>
            <person name="Zhao L."/>
            <person name="Wei J.T."/>
            <person name="Ye R.Z."/>
            <person name="Que T.C."/>
            <person name="Du C.H."/>
            <person name="Zhou Y.H."/>
            <person name="Cheng J.X."/>
            <person name="Dai P.F."/>
            <person name="Guo W.B."/>
            <person name="Han X.H."/>
            <person name="Huang E.J."/>
            <person name="Li L.F."/>
            <person name="Wei W."/>
            <person name="Gao Y.C."/>
            <person name="Liu J.Z."/>
            <person name="Shao H.Z."/>
            <person name="Wang X."/>
            <person name="Wang C.C."/>
            <person name="Yang T.C."/>
            <person name="Huo Q.B."/>
            <person name="Li W."/>
            <person name="Chen H.Y."/>
            <person name="Chen S.E."/>
            <person name="Zhou L.G."/>
            <person name="Ni X.B."/>
            <person name="Tian J.H."/>
            <person name="Sheng Y."/>
            <person name="Liu T."/>
            <person name="Pan Y.S."/>
            <person name="Xia L.Y."/>
            <person name="Li J."/>
            <person name="Zhao F."/>
            <person name="Cao W.C."/>
        </authorList>
    </citation>
    <scope>NUCLEOTIDE SEQUENCE [LARGE SCALE GENOMIC DNA]</scope>
    <source>
        <strain evidence="1">Iper-2018</strain>
    </source>
</reference>
<organism evidence="1 2">
    <name type="scientific">Ixodes persulcatus</name>
    <name type="common">Taiga tick</name>
    <dbReference type="NCBI Taxonomy" id="34615"/>
    <lineage>
        <taxon>Eukaryota</taxon>
        <taxon>Metazoa</taxon>
        <taxon>Ecdysozoa</taxon>
        <taxon>Arthropoda</taxon>
        <taxon>Chelicerata</taxon>
        <taxon>Arachnida</taxon>
        <taxon>Acari</taxon>
        <taxon>Parasitiformes</taxon>
        <taxon>Ixodida</taxon>
        <taxon>Ixodoidea</taxon>
        <taxon>Ixodidae</taxon>
        <taxon>Ixodinae</taxon>
        <taxon>Ixodes</taxon>
    </lineage>
</organism>
<gene>
    <name evidence="1" type="ORF">HPB47_022877</name>
</gene>
<evidence type="ECO:0000313" key="1">
    <source>
        <dbReference type="EMBL" id="KAG0430240.1"/>
    </source>
</evidence>
<protein>
    <submittedName>
        <fullName evidence="1">Uncharacterized protein</fullName>
    </submittedName>
</protein>
<evidence type="ECO:0000313" key="2">
    <source>
        <dbReference type="Proteomes" id="UP000805193"/>
    </source>
</evidence>
<name>A0AC60QAS6_IXOPE</name>
<proteinExistence type="predicted"/>
<comment type="caution">
    <text evidence="1">The sequence shown here is derived from an EMBL/GenBank/DDBJ whole genome shotgun (WGS) entry which is preliminary data.</text>
</comment>
<dbReference type="Proteomes" id="UP000805193">
    <property type="component" value="Unassembled WGS sequence"/>
</dbReference>
<sequence length="160" mass="18067">MYAEEAEEVDTDRSDSDEEVADEEEAEDSGGGRLLYGHLTDIQSLPSLPSLQRTPGAVALHTMAGQETAVELMEDQMKSTMKRIVCPICQHSFANKANFKRHQLLHWPVRRKFPCFLCPKQFNWPDDVKRHIRSVHHLNVDPRTRKNQFPGSNGASGGLV</sequence>
<accession>A0AC60QAS6</accession>
<keyword evidence="2" id="KW-1185">Reference proteome</keyword>